<reference evidence="6 7" key="1">
    <citation type="submission" date="2018-03" db="EMBL/GenBank/DDBJ databases">
        <title>The ancient ancestry and fast evolution of plastids.</title>
        <authorList>
            <person name="Moore K.R."/>
            <person name="Magnabosco C."/>
            <person name="Momper L."/>
            <person name="Gold D.A."/>
            <person name="Bosak T."/>
            <person name="Fournier G.P."/>
        </authorList>
    </citation>
    <scope>NUCLEOTIDE SEQUENCE [LARGE SCALE GENOMIC DNA]</scope>
    <source>
        <strain evidence="6 7">CCALA 016</strain>
    </source>
</reference>
<dbReference type="RefSeq" id="WP_106457132.1">
    <property type="nucleotide sequence ID" value="NZ_PXOH01000011.1"/>
</dbReference>
<accession>A0A2T1LXR7</accession>
<dbReference type="GO" id="GO:0046872">
    <property type="term" value="F:metal ion binding"/>
    <property type="evidence" value="ECO:0007669"/>
    <property type="project" value="UniProtKB-KW"/>
</dbReference>
<keyword evidence="4" id="KW-0411">Iron-sulfur</keyword>
<dbReference type="NCBIfam" id="TIGR04261">
    <property type="entry name" value="rSAM_GlyRichRpt"/>
    <property type="match status" value="1"/>
</dbReference>
<dbReference type="SFLD" id="SFLDS00029">
    <property type="entry name" value="Radical_SAM"/>
    <property type="match status" value="1"/>
</dbReference>
<keyword evidence="7" id="KW-1185">Reference proteome</keyword>
<evidence type="ECO:0000259" key="5">
    <source>
        <dbReference type="PROSITE" id="PS51918"/>
    </source>
</evidence>
<gene>
    <name evidence="6" type="ORF">C7H19_12100</name>
</gene>
<evidence type="ECO:0000313" key="7">
    <source>
        <dbReference type="Proteomes" id="UP000239001"/>
    </source>
</evidence>
<reference evidence="6 7" key="2">
    <citation type="submission" date="2018-03" db="EMBL/GenBank/DDBJ databases">
        <authorList>
            <person name="Keele B.F."/>
        </authorList>
    </citation>
    <scope>NUCLEOTIDE SEQUENCE [LARGE SCALE GENOMIC DNA]</scope>
    <source>
        <strain evidence="6 7">CCALA 016</strain>
    </source>
</reference>
<dbReference type="InterPro" id="IPR013785">
    <property type="entry name" value="Aldolase_TIM"/>
</dbReference>
<evidence type="ECO:0000313" key="6">
    <source>
        <dbReference type="EMBL" id="PSF37169.1"/>
    </source>
</evidence>
<proteinExistence type="predicted"/>
<dbReference type="SFLD" id="SFLDG01072">
    <property type="entry name" value="dehydrogenase_like"/>
    <property type="match status" value="1"/>
</dbReference>
<dbReference type="OrthoDB" id="9808591at2"/>
<evidence type="ECO:0000256" key="4">
    <source>
        <dbReference type="ARBA" id="ARBA00023014"/>
    </source>
</evidence>
<dbReference type="Gene3D" id="3.20.20.70">
    <property type="entry name" value="Aldolase class I"/>
    <property type="match status" value="1"/>
</dbReference>
<dbReference type="PROSITE" id="PS51918">
    <property type="entry name" value="RADICAL_SAM"/>
    <property type="match status" value="1"/>
</dbReference>
<protein>
    <submittedName>
        <fullName evidence="6">GRRM system radical SAM/SPASM domain protein</fullName>
    </submittedName>
</protein>
<dbReference type="GO" id="GO:0051536">
    <property type="term" value="F:iron-sulfur cluster binding"/>
    <property type="evidence" value="ECO:0007669"/>
    <property type="project" value="UniProtKB-KW"/>
</dbReference>
<evidence type="ECO:0000256" key="2">
    <source>
        <dbReference type="ARBA" id="ARBA00022723"/>
    </source>
</evidence>
<dbReference type="EMBL" id="PXOH01000011">
    <property type="protein sequence ID" value="PSF37169.1"/>
    <property type="molecule type" value="Genomic_DNA"/>
</dbReference>
<organism evidence="6 7">
    <name type="scientific">Aphanothece hegewaldii CCALA 016</name>
    <dbReference type="NCBI Taxonomy" id="2107694"/>
    <lineage>
        <taxon>Bacteria</taxon>
        <taxon>Bacillati</taxon>
        <taxon>Cyanobacteriota</taxon>
        <taxon>Cyanophyceae</taxon>
        <taxon>Oscillatoriophycideae</taxon>
        <taxon>Chroococcales</taxon>
        <taxon>Aphanothecaceae</taxon>
        <taxon>Aphanothece</taxon>
    </lineage>
</organism>
<dbReference type="CDD" id="cd01335">
    <property type="entry name" value="Radical_SAM"/>
    <property type="match status" value="1"/>
</dbReference>
<comment type="caution">
    <text evidence="6">The sequence shown here is derived from an EMBL/GenBank/DDBJ whole genome shotgun (WGS) entry which is preliminary data.</text>
</comment>
<dbReference type="InterPro" id="IPR007197">
    <property type="entry name" value="rSAM"/>
</dbReference>
<keyword evidence="1" id="KW-0949">S-adenosyl-L-methionine</keyword>
<name>A0A2T1LXR7_9CHRO</name>
<dbReference type="InterPro" id="IPR058240">
    <property type="entry name" value="rSAM_sf"/>
</dbReference>
<dbReference type="AlphaFoldDB" id="A0A2T1LXR7"/>
<dbReference type="Pfam" id="PF04055">
    <property type="entry name" value="Radical_SAM"/>
    <property type="match status" value="1"/>
</dbReference>
<dbReference type="SFLD" id="SFLDG01067">
    <property type="entry name" value="SPASM/twitch_domain_containing"/>
    <property type="match status" value="1"/>
</dbReference>
<dbReference type="Proteomes" id="UP000239001">
    <property type="component" value="Unassembled WGS sequence"/>
</dbReference>
<sequence>MSKPVLNWSDFGPIALVVVQPTSFCNLNCDYCYLPDRHLKNTLSLELIEPIFKAIFTSRFLEDDFTICWHAGEPLAVPVNFYESAFALIESMSHQYNTKGYGFCHSVQTNATLINDAWCDLFKKHSVYVGVSIDGPAFLHDAHRKTRKGLGSHGSTLRGISFLQKHEIDVHAIAVLTEDSLNYPDEIFNFFWENGITDVGFNMEESEGVHPISSLNQSGIEQRYRAFMARFWELVTATEGKFKLREFETLCSLIYADDRLNHTDMNRPFMIINIDHQGNFSTFDPELLSVKTETYGDFIFGNVLSSSFESACYTEKFWRVYQDMQAGVIACRETCPYFGVCGGGAGSNKYWENGTFRSTQTNACLYRVKCVTDLILDRLETLLLNEPVS</sequence>
<dbReference type="SUPFAM" id="SSF102114">
    <property type="entry name" value="Radical SAM enzymes"/>
    <property type="match status" value="1"/>
</dbReference>
<keyword evidence="3" id="KW-0408">Iron</keyword>
<evidence type="ECO:0000256" key="1">
    <source>
        <dbReference type="ARBA" id="ARBA00022691"/>
    </source>
</evidence>
<dbReference type="InterPro" id="IPR026357">
    <property type="entry name" value="rSAM_SPASM_GrrM_OscB"/>
</dbReference>
<evidence type="ECO:0000256" key="3">
    <source>
        <dbReference type="ARBA" id="ARBA00023004"/>
    </source>
</evidence>
<keyword evidence="2" id="KW-0479">Metal-binding</keyword>
<feature type="domain" description="Radical SAM core" evidence="5">
    <location>
        <begin position="9"/>
        <end position="245"/>
    </location>
</feature>
<dbReference type="PANTHER" id="PTHR43273">
    <property type="entry name" value="ANAEROBIC SULFATASE-MATURATING ENZYME HOMOLOG ASLB-RELATED"/>
    <property type="match status" value="1"/>
</dbReference>
<dbReference type="SFLD" id="SFLDG01386">
    <property type="entry name" value="main_SPASM_domain-containing"/>
    <property type="match status" value="1"/>
</dbReference>
<dbReference type="PANTHER" id="PTHR43273:SF8">
    <property type="entry name" value="RADICAL SAM DOMAIN PROTEIN"/>
    <property type="match status" value="1"/>
</dbReference>
<dbReference type="InterPro" id="IPR023867">
    <property type="entry name" value="Sulphatase_maturase_rSAM"/>
</dbReference>
<dbReference type="GO" id="GO:0016491">
    <property type="term" value="F:oxidoreductase activity"/>
    <property type="evidence" value="ECO:0007669"/>
    <property type="project" value="InterPro"/>
</dbReference>